<keyword evidence="4" id="KW-0539">Nucleus</keyword>
<organism evidence="8 9">
    <name type="scientific">Cryptosporidium xiaoi</name>
    <dbReference type="NCBI Taxonomy" id="659607"/>
    <lineage>
        <taxon>Eukaryota</taxon>
        <taxon>Sar</taxon>
        <taxon>Alveolata</taxon>
        <taxon>Apicomplexa</taxon>
        <taxon>Conoidasida</taxon>
        <taxon>Coccidia</taxon>
        <taxon>Eucoccidiorida</taxon>
        <taxon>Eimeriorina</taxon>
        <taxon>Cryptosporidiidae</taxon>
        <taxon>Cryptosporidium</taxon>
    </lineage>
</organism>
<evidence type="ECO:0000256" key="4">
    <source>
        <dbReference type="ARBA" id="ARBA00023242"/>
    </source>
</evidence>
<evidence type="ECO:0000256" key="2">
    <source>
        <dbReference type="ARBA" id="ARBA00009064"/>
    </source>
</evidence>
<feature type="region of interest" description="Disordered" evidence="6">
    <location>
        <begin position="1387"/>
        <end position="1406"/>
    </location>
</feature>
<feature type="compositionally biased region" description="Polar residues" evidence="6">
    <location>
        <begin position="1389"/>
        <end position="1406"/>
    </location>
</feature>
<evidence type="ECO:0000256" key="1">
    <source>
        <dbReference type="ARBA" id="ARBA00004123"/>
    </source>
</evidence>
<dbReference type="SUPFAM" id="SSF47370">
    <property type="entry name" value="Bromodomain"/>
    <property type="match status" value="1"/>
</dbReference>
<keyword evidence="3 5" id="KW-0103">Bromodomain</keyword>
<evidence type="ECO:0000259" key="7">
    <source>
        <dbReference type="PROSITE" id="PS50014"/>
    </source>
</evidence>
<reference evidence="8 9" key="1">
    <citation type="submission" date="2023-10" db="EMBL/GenBank/DDBJ databases">
        <title>Comparative genomics analysis reveals potential genetic determinants of host preference in Cryptosporidium xiaoi.</title>
        <authorList>
            <person name="Xiao L."/>
            <person name="Li J."/>
        </authorList>
    </citation>
    <scope>NUCLEOTIDE SEQUENCE [LARGE SCALE GENOMIC DNA]</scope>
    <source>
        <strain evidence="8 9">52996</strain>
    </source>
</reference>
<feature type="compositionally biased region" description="Acidic residues" evidence="6">
    <location>
        <begin position="1444"/>
        <end position="1456"/>
    </location>
</feature>
<feature type="region of interest" description="Disordered" evidence="6">
    <location>
        <begin position="1496"/>
        <end position="1551"/>
    </location>
</feature>
<dbReference type="GO" id="GO:0005669">
    <property type="term" value="C:transcription factor TFIID complex"/>
    <property type="evidence" value="ECO:0007669"/>
    <property type="project" value="InterPro"/>
</dbReference>
<evidence type="ECO:0000256" key="3">
    <source>
        <dbReference type="ARBA" id="ARBA00023117"/>
    </source>
</evidence>
<feature type="region of interest" description="Disordered" evidence="6">
    <location>
        <begin position="1071"/>
        <end position="1097"/>
    </location>
</feature>
<dbReference type="PROSITE" id="PS50014">
    <property type="entry name" value="BROMODOMAIN_2"/>
    <property type="match status" value="1"/>
</dbReference>
<feature type="compositionally biased region" description="Acidic residues" evidence="6">
    <location>
        <begin position="1541"/>
        <end position="1551"/>
    </location>
</feature>
<dbReference type="InterPro" id="IPR001487">
    <property type="entry name" value="Bromodomain"/>
</dbReference>
<comment type="caution">
    <text evidence="8">The sequence shown here is derived from an EMBL/GenBank/DDBJ whole genome shotgun (WGS) entry which is preliminary data.</text>
</comment>
<dbReference type="InterPro" id="IPR040240">
    <property type="entry name" value="TAF1"/>
</dbReference>
<protein>
    <submittedName>
        <fullName evidence="8">Bromodomain-containing protein</fullName>
    </submittedName>
</protein>
<evidence type="ECO:0000256" key="6">
    <source>
        <dbReference type="SAM" id="MobiDB-lite"/>
    </source>
</evidence>
<dbReference type="GO" id="GO:0004402">
    <property type="term" value="F:histone acetyltransferase activity"/>
    <property type="evidence" value="ECO:0007669"/>
    <property type="project" value="InterPro"/>
</dbReference>
<dbReference type="Pfam" id="PF00439">
    <property type="entry name" value="Bromodomain"/>
    <property type="match status" value="1"/>
</dbReference>
<feature type="compositionally biased region" description="Low complexity" evidence="6">
    <location>
        <begin position="1508"/>
        <end position="1520"/>
    </location>
</feature>
<proteinExistence type="inferred from homology"/>
<accession>A0AAV9XUB2</accession>
<dbReference type="GO" id="GO:0051123">
    <property type="term" value="P:RNA polymerase II preinitiation complex assembly"/>
    <property type="evidence" value="ECO:0007669"/>
    <property type="project" value="TreeGrafter"/>
</dbReference>
<sequence length="2141" mass="240031">MRIESRKNVVLGDYSNLLLSTCGINVGEFTTEEEYEAVDGEEEVGEVTYESINDCENEVLVKKVFEIKLPINFNEIDLNVCDNKEDKNTSEVFGKKENTDICVSEIDTDDESKVMKIPESLVKPLVEEKDVDVKDTNSCFLSNETIHKRLNSAITEMLNGMEENANSDELGLDLKGNMIGGRSRSNMLKLLLWGEKLKCDQIENNYGKTSKLSLIGQKEWFINISDDLDSGDEIENDMYKYDISESEKYESKMKSKIKSDKAVERGLNTIEMMKMASNDFRGKNYISIDIKNGFMNKSLYSYRNDVRRKIIDAAKAGLNDLNNSDTVSKSISCGSSGIDVPPSTGSKSDVSGVPVASGVCGGSVVLSDVSNTITSNNTTVNPTLNCQNNKPINKTQQERQKRQKMKKINKQKRLELAIMGMDLMDYENTVENMEDNHDLLGSQLGFENNSLAFFGGIECLLGGNYIVNGSGTGIGNIYSNMSQLAASFVFSTLNRSTTSGNMDPLVRSLTLRDLLHLVPSIFNGKSIPVDSRNNKSKMKELDEWIYDAYENIKKGNIRGITKRKNEKQNLLIKWLSFVNSIAAENKGPLIYEIWSDNFRQYYESRANINNNTFNNLEVGTEEFYRLFGKGGRFSIDIKDKEKEAMLDKNDEFDGNNNESIDSKGKLSLANKKEDNEHEQKDNFQLPSISNLHTPLAWSFYLVSGNMLPIDGVRFHKFDFRAGMYESLTSKSNPTYNYSQNWFNSLLNSKSVKNDTGFELFGPWLVSPVANILNKNSNTSSSSNSYNSGGGNVGIPPLLYRYHQRLKDFKEIPSGINSSVCFVSPEDLSLSHKTPIAFFEYVEQNPLLLNNIGMAGRIIKYVKYDKETASSTIDKVISKSGPLGVTRIVNEKNNVELPKLFGVEYPLDNNDSMGIFETGLFKAPVYHHNYEYSKEDKEKTASDSGITSCDFLLIRKHVNSGGSGTGNNASSTKKCYLYLRPLNEENMSCFYSVGQEEPLLEVPFIDSKTYTNLRKDQMKAVVLRYAKENGRESFNDIRKITQKMFKYTFDQNTLHKILVSCKDNKDANNDNKISSCSNPNINSQLQGPTESTSGSGSCLNSLQGKLTRNSDNITIQAEQDPISLNSFSIIGASGMLISGISSSNTNTNSILLKQLNETELRQIINPELLCALDSSISADYRLKQIGIRSLRHFSKIPIVLSELDKMEEIAKEYADLARKKVMELKNNDSNTENMLNLINELSTGLINSNGRRLTPAARYIEESLLLTPWNLTKEYSQVMKNKNGQFSIKGIGDPSGGRGEGINFIRKGLMLGDCNVELFNQKTVNNGNVNKNEDLRKLSMDQLRDRLLQCGFDDSAIVSLPRWDRVALVRHFDRSFLNGLGRADDVESGNKVSSLGNATTGTESNSSLNNLIQSDKVFPPQDEYYNSLVNVLKNQETALRSEDPVITDDEENNENEYESYGGKCKRSREYDGDANFNSNSTLDLEFSDNIETKSKQEDFTNKKLRASESNHNSNSSFSELSLGDKQTQENKAEFIEDKDNTNTDEDDEEEMDLEETFISSLMESKNSEVKGNEINFSPLSSSSIRSSGNAIHDNTLSSPLSNNEEDEKELEEFRRMINRKDNGGVDEGVVCTEKSKTVNATEINDNEYIPRLAWIRVKRNSNDWNYEDEKVVYIYGEENIRYFLNWRRMRIQVKREERRQLNPTGVPGVLGRASRTCRRCGQVGHIASNPMCPYYYSSKSGGSSSSINKYHTSFSNLKRKNNISSYSGNNIKYKRFGEIIGGIGGTDENNASGMMHRNNLTIKGKLNYYEEESAIANLLGLGYSQTPGNLNMKQLVTLDSVVNPVKIGKRGRPSSNQVNNETNMWCSPLRNNQISSSNLISGGYDSNIGGAGGGNDLASNNMSSAGIVTGTGGMQFSRLSARQRKLMENDDKSSVVSGYSGSGYNANSMVLGAGTGNPHDPAYTDNNKSSSTIITGNTGTRRDANSNVGYSSPFDMKTSNHYNMKSMGPNINTYSEALDEFSIELQRIINSTKTLHHYSHVFWNRVNERIAPNYYNLVKKPMWLQFMINKCKKREYKSRKEFQDDLDLIVENCKVYNGPNHPLVTVANLIHSNINQKINDIHGLDKIEILLNSKSNDNSKDK</sequence>
<dbReference type="PRINTS" id="PR00503">
    <property type="entry name" value="BROMODOMAIN"/>
</dbReference>
<dbReference type="PANTHER" id="PTHR13900">
    <property type="entry name" value="TRANSCRIPTION INITIATION FACTOR TFIID"/>
    <property type="match status" value="1"/>
</dbReference>
<comment type="subcellular location">
    <subcellularLocation>
        <location evidence="1">Nucleus</location>
    </subcellularLocation>
</comment>
<feature type="compositionally biased region" description="Basic and acidic residues" evidence="6">
    <location>
        <begin position="1525"/>
        <end position="1540"/>
    </location>
</feature>
<dbReference type="SMART" id="SM00297">
    <property type="entry name" value="BROMO"/>
    <property type="match status" value="1"/>
</dbReference>
<feature type="domain" description="Bromo" evidence="7">
    <location>
        <begin position="2033"/>
        <end position="2103"/>
    </location>
</feature>
<feature type="region of interest" description="Disordered" evidence="6">
    <location>
        <begin position="1439"/>
        <end position="1467"/>
    </location>
</feature>
<name>A0AAV9XUB2_9CRYT</name>
<evidence type="ECO:0000313" key="9">
    <source>
        <dbReference type="Proteomes" id="UP001311799"/>
    </source>
</evidence>
<evidence type="ECO:0000313" key="8">
    <source>
        <dbReference type="EMBL" id="KAK6588277.1"/>
    </source>
</evidence>
<dbReference type="Pfam" id="PF12157">
    <property type="entry name" value="DUF3591"/>
    <property type="match status" value="2"/>
</dbReference>
<evidence type="ECO:0000256" key="5">
    <source>
        <dbReference type="PROSITE-ProRule" id="PRU00035"/>
    </source>
</evidence>
<dbReference type="EMBL" id="JAWDEY010000034">
    <property type="protein sequence ID" value="KAK6588277.1"/>
    <property type="molecule type" value="Genomic_DNA"/>
</dbReference>
<dbReference type="GO" id="GO:0017025">
    <property type="term" value="F:TBP-class protein binding"/>
    <property type="evidence" value="ECO:0007669"/>
    <property type="project" value="InterPro"/>
</dbReference>
<feature type="compositionally biased region" description="Basic and acidic residues" evidence="6">
    <location>
        <begin position="1496"/>
        <end position="1507"/>
    </location>
</feature>
<dbReference type="GO" id="GO:0016251">
    <property type="term" value="F:RNA polymerase II general transcription initiation factor activity"/>
    <property type="evidence" value="ECO:0007669"/>
    <property type="project" value="InterPro"/>
</dbReference>
<feature type="compositionally biased region" description="Low complexity" evidence="6">
    <location>
        <begin position="1576"/>
        <end position="1586"/>
    </location>
</feature>
<gene>
    <name evidence="8" type="ORF">RS030_6768</name>
</gene>
<dbReference type="Gene3D" id="1.20.920.10">
    <property type="entry name" value="Bromodomain-like"/>
    <property type="match status" value="1"/>
</dbReference>
<comment type="similarity">
    <text evidence="2">Belongs to the TAF1 family.</text>
</comment>
<dbReference type="InterPro" id="IPR018359">
    <property type="entry name" value="Bromodomain_CS"/>
</dbReference>
<dbReference type="PANTHER" id="PTHR13900:SF0">
    <property type="entry name" value="TRANSCRIPTION INITIATION FACTOR TFIID SUBUNIT 1"/>
    <property type="match status" value="1"/>
</dbReference>
<keyword evidence="9" id="KW-1185">Reference proteome</keyword>
<dbReference type="PROSITE" id="PS00633">
    <property type="entry name" value="BROMODOMAIN_1"/>
    <property type="match status" value="1"/>
</dbReference>
<feature type="region of interest" description="Disordered" evidence="6">
    <location>
        <begin position="1571"/>
        <end position="1606"/>
    </location>
</feature>
<dbReference type="InterPro" id="IPR022591">
    <property type="entry name" value="TAF1_HAT_dom"/>
</dbReference>
<feature type="compositionally biased region" description="Polar residues" evidence="6">
    <location>
        <begin position="1587"/>
        <end position="1601"/>
    </location>
</feature>
<dbReference type="Proteomes" id="UP001311799">
    <property type="component" value="Unassembled WGS sequence"/>
</dbReference>
<feature type="compositionally biased region" description="Polar residues" evidence="6">
    <location>
        <begin position="1072"/>
        <end position="1097"/>
    </location>
</feature>
<dbReference type="InterPro" id="IPR036427">
    <property type="entry name" value="Bromodomain-like_sf"/>
</dbReference>